<keyword evidence="1" id="KW-0479">Metal-binding</keyword>
<keyword evidence="2 4" id="KW-0863">Zinc-finger</keyword>
<evidence type="ECO:0000313" key="9">
    <source>
        <dbReference type="Proteomes" id="UP001165289"/>
    </source>
</evidence>
<dbReference type="Pfam" id="PF16746">
    <property type="entry name" value="BAR_3"/>
    <property type="match status" value="1"/>
</dbReference>
<organism evidence="8 9">
    <name type="scientific">Oopsacas minuta</name>
    <dbReference type="NCBI Taxonomy" id="111878"/>
    <lineage>
        <taxon>Eukaryota</taxon>
        <taxon>Metazoa</taxon>
        <taxon>Porifera</taxon>
        <taxon>Hexactinellida</taxon>
        <taxon>Hexasterophora</taxon>
        <taxon>Lyssacinosida</taxon>
        <taxon>Leucopsacidae</taxon>
        <taxon>Oopsacas</taxon>
    </lineage>
</organism>
<comment type="caution">
    <text evidence="8">The sequence shown here is derived from an EMBL/GenBank/DDBJ whole genome shotgun (WGS) entry which is preliminary data.</text>
</comment>
<dbReference type="GO" id="GO:0005737">
    <property type="term" value="C:cytoplasm"/>
    <property type="evidence" value="ECO:0007669"/>
    <property type="project" value="InterPro"/>
</dbReference>
<dbReference type="PROSITE" id="PS50003">
    <property type="entry name" value="PH_DOMAIN"/>
    <property type="match status" value="1"/>
</dbReference>
<evidence type="ECO:0000256" key="5">
    <source>
        <dbReference type="SAM" id="MobiDB-lite"/>
    </source>
</evidence>
<dbReference type="InterPro" id="IPR038508">
    <property type="entry name" value="ArfGAP_dom_sf"/>
</dbReference>
<dbReference type="CDD" id="cd08204">
    <property type="entry name" value="ArfGap"/>
    <property type="match status" value="1"/>
</dbReference>
<dbReference type="SUPFAM" id="SSF57863">
    <property type="entry name" value="ArfGap/RecO-like zinc finger"/>
    <property type="match status" value="1"/>
</dbReference>
<reference evidence="8 9" key="1">
    <citation type="journal article" date="2023" name="BMC Biol.">
        <title>The compact genome of the sponge Oopsacas minuta (Hexactinellida) is lacking key metazoan core genes.</title>
        <authorList>
            <person name="Santini S."/>
            <person name="Schenkelaars Q."/>
            <person name="Jourda C."/>
            <person name="Duchesne M."/>
            <person name="Belahbib H."/>
            <person name="Rocher C."/>
            <person name="Selva M."/>
            <person name="Riesgo A."/>
            <person name="Vervoort M."/>
            <person name="Leys S.P."/>
            <person name="Kodjabachian L."/>
            <person name="Le Bivic A."/>
            <person name="Borchiellini C."/>
            <person name="Claverie J.M."/>
            <person name="Renard E."/>
        </authorList>
    </citation>
    <scope>NUCLEOTIDE SEQUENCE [LARGE SCALE GENOMIC DNA]</scope>
    <source>
        <strain evidence="8">SPO-2</strain>
    </source>
</reference>
<gene>
    <name evidence="8" type="ORF">LOD99_12214</name>
</gene>
<feature type="domain" description="Arf-GAP" evidence="7">
    <location>
        <begin position="501"/>
        <end position="622"/>
    </location>
</feature>
<dbReference type="InterPro" id="IPR011993">
    <property type="entry name" value="PH-like_dom_sf"/>
</dbReference>
<evidence type="ECO:0000256" key="1">
    <source>
        <dbReference type="ARBA" id="ARBA00022723"/>
    </source>
</evidence>
<proteinExistence type="predicted"/>
<dbReference type="InterPro" id="IPR037278">
    <property type="entry name" value="ARFGAP/RecO"/>
</dbReference>
<dbReference type="SMART" id="SM00105">
    <property type="entry name" value="ArfGap"/>
    <property type="match status" value="1"/>
</dbReference>
<dbReference type="PANTHER" id="PTHR23180">
    <property type="entry name" value="CENTAURIN/ARF"/>
    <property type="match status" value="1"/>
</dbReference>
<dbReference type="InterPro" id="IPR027267">
    <property type="entry name" value="AH/BAR_dom_sf"/>
</dbReference>
<feature type="domain" description="PH" evidence="6">
    <location>
        <begin position="362"/>
        <end position="459"/>
    </location>
</feature>
<keyword evidence="9" id="KW-1185">Reference proteome</keyword>
<dbReference type="InterPro" id="IPR001164">
    <property type="entry name" value="ArfGAP_dom"/>
</dbReference>
<dbReference type="PANTHER" id="PTHR23180:SF160">
    <property type="entry name" value="ADP-RIBOSYLATION FACTOR GTPASE-ACTIVATING PROTEIN EFFECTOR PROTEIN 1"/>
    <property type="match status" value="1"/>
</dbReference>
<dbReference type="Gene3D" id="2.30.29.30">
    <property type="entry name" value="Pleckstrin-homology domain (PH domain)/Phosphotyrosine-binding domain (PTB)"/>
    <property type="match status" value="1"/>
</dbReference>
<dbReference type="EMBL" id="JAKMXF010000343">
    <property type="protein sequence ID" value="KAI6647217.1"/>
    <property type="molecule type" value="Genomic_DNA"/>
</dbReference>
<name>A0AAV7JEN2_9METZ</name>
<keyword evidence="3" id="KW-0862">Zinc</keyword>
<dbReference type="SUPFAM" id="SSF103657">
    <property type="entry name" value="BAR/IMD domain-like"/>
    <property type="match status" value="1"/>
</dbReference>
<evidence type="ECO:0000313" key="8">
    <source>
        <dbReference type="EMBL" id="KAI6647217.1"/>
    </source>
</evidence>
<protein>
    <submittedName>
        <fullName evidence="8">Arf-GAP with coiled-coil, ANK repeat and PH domain-containing protein 1</fullName>
    </submittedName>
</protein>
<dbReference type="InterPro" id="IPR045258">
    <property type="entry name" value="ACAP1/2/3-like"/>
</dbReference>
<dbReference type="Pfam" id="PF00169">
    <property type="entry name" value="PH"/>
    <property type="match status" value="1"/>
</dbReference>
<evidence type="ECO:0000259" key="7">
    <source>
        <dbReference type="PROSITE" id="PS50115"/>
    </source>
</evidence>
<sequence>MSSIWDWIQNLEIDFQGQKRAESLYQYIMSRMKFPDLTRSHVDSPDFKRDLKQLERETDILLNHSHSIISILAEKAAIARRDIQLTKMLVTEIQCIGITHIVDFDGEADSKDDTRLTQERISKRIESFTTISAQLCENQEIFSEQIEIGMIQPLKLFINTQLTPVTNMKEEYHTVCKRLSALQDRFFQFKRHEISQMGDISYQLFDMKIYKHQFVCKYLSNLHSLHTCRLTACLELLTQYLLTSSSYHNLCSSLLATSQDSISILYRAGQNITAIILDKQKNVELESQKIIGEVAQDLALSLLCFQVSDVHLPYPTALANIKRHLSINKKNLPPISPEIFNSSPLLNPQLFDSIDPSEAAKKLSKCGYLNCGGTKTFSVTWKKLYFWIESNGLMQQDSKSNETKLILNLKLSTVKSVATTEVDRNFCFKVISPTLTLLLQGESTRDIEEWVNAISYAIGQAFNYQRSSTLSNDSVKRKFDDRSSSEALPQSPITPVTGISTQTLAEIYSMPGNDKCVDCLRRGPKWASINLGVLLCIDCSGHHRGLGVHLSQIRSLILDSIKEEWLFNIRETGNTNFNSVYEANLSEENKILLISDEKKLKDFIIDKYQNLKFSTETERIRITAQREVTRQRHLEKYCSDKEFDVTQVDIEYTDSDKNLDHKKFDKFVNINRSPSPKYPLDSSLTNSPSGEGLRQKVRSVGDTIGSTIARIGTGKKQ</sequence>
<evidence type="ECO:0000259" key="6">
    <source>
        <dbReference type="PROSITE" id="PS50003"/>
    </source>
</evidence>
<evidence type="ECO:0000256" key="3">
    <source>
        <dbReference type="ARBA" id="ARBA00022833"/>
    </source>
</evidence>
<dbReference type="Pfam" id="PF01412">
    <property type="entry name" value="ArfGap"/>
    <property type="match status" value="1"/>
</dbReference>
<accession>A0AAV7JEN2</accession>
<dbReference type="AlphaFoldDB" id="A0AAV7JEN2"/>
<evidence type="ECO:0000256" key="4">
    <source>
        <dbReference type="PROSITE-ProRule" id="PRU00288"/>
    </source>
</evidence>
<evidence type="ECO:0000256" key="2">
    <source>
        <dbReference type="ARBA" id="ARBA00022771"/>
    </source>
</evidence>
<dbReference type="PROSITE" id="PS50115">
    <property type="entry name" value="ARFGAP"/>
    <property type="match status" value="1"/>
</dbReference>
<dbReference type="SUPFAM" id="SSF50729">
    <property type="entry name" value="PH domain-like"/>
    <property type="match status" value="1"/>
</dbReference>
<dbReference type="SMART" id="SM00233">
    <property type="entry name" value="PH"/>
    <property type="match status" value="1"/>
</dbReference>
<feature type="region of interest" description="Disordered" evidence="5">
    <location>
        <begin position="675"/>
        <end position="695"/>
    </location>
</feature>
<dbReference type="InterPro" id="IPR001849">
    <property type="entry name" value="PH_domain"/>
</dbReference>
<dbReference type="Proteomes" id="UP001165289">
    <property type="component" value="Unassembled WGS sequence"/>
</dbReference>
<dbReference type="Gene3D" id="1.10.220.150">
    <property type="entry name" value="Arf GTPase activating protein"/>
    <property type="match status" value="1"/>
</dbReference>
<dbReference type="InterPro" id="IPR004148">
    <property type="entry name" value="BAR_dom"/>
</dbReference>
<dbReference type="GO" id="GO:0008270">
    <property type="term" value="F:zinc ion binding"/>
    <property type="evidence" value="ECO:0007669"/>
    <property type="project" value="UniProtKB-KW"/>
</dbReference>
<dbReference type="Gene3D" id="1.20.1270.60">
    <property type="entry name" value="Arfaptin homology (AH) domain/BAR domain"/>
    <property type="match status" value="1"/>
</dbReference>
<dbReference type="PRINTS" id="PR00405">
    <property type="entry name" value="REVINTRACTNG"/>
</dbReference>
<dbReference type="GO" id="GO:0005096">
    <property type="term" value="F:GTPase activator activity"/>
    <property type="evidence" value="ECO:0007669"/>
    <property type="project" value="InterPro"/>
</dbReference>